<dbReference type="GO" id="GO:0008017">
    <property type="term" value="F:microtubule binding"/>
    <property type="evidence" value="ECO:0007669"/>
    <property type="project" value="InterPro"/>
</dbReference>
<proteinExistence type="predicted"/>
<name>A0AAN9NST2_PHACN</name>
<dbReference type="PANTHER" id="PTHR31355:SF4">
    <property type="entry name" value="TOG DOMAIN-CONTAINING PROTEIN"/>
    <property type="match status" value="1"/>
</dbReference>
<dbReference type="PANTHER" id="PTHR31355">
    <property type="entry name" value="MICROTUBULE-ASSOCIATED PROTEIN TORTIFOLIA1"/>
    <property type="match status" value="1"/>
</dbReference>
<dbReference type="Proteomes" id="UP001374584">
    <property type="component" value="Unassembled WGS sequence"/>
</dbReference>
<sequence>MDHEAAQSYHLLFVKVNSLAPIFAFSSSIILIIFLCLLNDLRKGCSGVSCQWLLHPFGFFVLVQKMGRGLSPSVWQELANLDKDDSRKSAMKALKSYVKDLDFKAIPVFLAKVSESKENCSEEFTISIYEVLARVHGVKIVPLIGRIMTTIIKTLTSSAGSFPLQQACSKVVPAIARYGIDPSTPEDQRRNIIQSLCMPLSDSLASSQEGLTSGAALCLKALVDSENWKYASDELVNRVCQNVAVALDGKSGQTNSHMGLVMSLAKRNALIIEAYARLLIQSGIRIVNAGLVEGNSQKRLSSIQMVNYLMRSLDSRSIFSEVEFIIEELDKCQSDKMAFVQGAALEALQTAKRIASDKKPRYAKSPSSVTGSNFSRREGENTSSGEGENTSSTPSSISPESRTFDFFPGYESIESPISSNLDYERRSVTRKLWSNENGGVDVSLKDGLFSQVGKESSLSEHSLIHEFPNGDGYYTEEFAGFVDRNPRHGVSRSTTTSPLRSRNQATVDSIKIFKTPRKLIHSLQDSSDLTLGCSKKQNRRFKSLSSGNIEWSPASKYDQNDFSNDVKCDSEVIESCAEVEFQGGSESVSSTDDLPGDASKQTSTKVVPENRNFTPTALQQTKYKLVCGLSVVLLAVATPLLWINSQDEGHYLVPT</sequence>
<organism evidence="4 5">
    <name type="scientific">Phaseolus coccineus</name>
    <name type="common">Scarlet runner bean</name>
    <name type="synonym">Phaseolus multiflorus</name>
    <dbReference type="NCBI Taxonomy" id="3886"/>
    <lineage>
        <taxon>Eukaryota</taxon>
        <taxon>Viridiplantae</taxon>
        <taxon>Streptophyta</taxon>
        <taxon>Embryophyta</taxon>
        <taxon>Tracheophyta</taxon>
        <taxon>Spermatophyta</taxon>
        <taxon>Magnoliopsida</taxon>
        <taxon>eudicotyledons</taxon>
        <taxon>Gunneridae</taxon>
        <taxon>Pentapetalae</taxon>
        <taxon>rosids</taxon>
        <taxon>fabids</taxon>
        <taxon>Fabales</taxon>
        <taxon>Fabaceae</taxon>
        <taxon>Papilionoideae</taxon>
        <taxon>50 kb inversion clade</taxon>
        <taxon>NPAAA clade</taxon>
        <taxon>indigoferoid/millettioid clade</taxon>
        <taxon>Phaseoleae</taxon>
        <taxon>Phaseolus</taxon>
    </lineage>
</organism>
<evidence type="ECO:0000313" key="4">
    <source>
        <dbReference type="EMBL" id="KAK7377815.1"/>
    </source>
</evidence>
<keyword evidence="5" id="KW-1185">Reference proteome</keyword>
<comment type="caution">
    <text evidence="4">The sequence shown here is derived from an EMBL/GenBank/DDBJ whole genome shotgun (WGS) entry which is preliminary data.</text>
</comment>
<dbReference type="EMBL" id="JAYMYR010000002">
    <property type="protein sequence ID" value="KAK7377815.1"/>
    <property type="molecule type" value="Genomic_DNA"/>
</dbReference>
<dbReference type="GO" id="GO:0005874">
    <property type="term" value="C:microtubule"/>
    <property type="evidence" value="ECO:0007669"/>
    <property type="project" value="InterPro"/>
</dbReference>
<dbReference type="InterPro" id="IPR033337">
    <property type="entry name" value="TORTIFOLIA1/SINE1-2"/>
</dbReference>
<feature type="region of interest" description="Disordered" evidence="1">
    <location>
        <begin position="583"/>
        <end position="604"/>
    </location>
</feature>
<evidence type="ECO:0000256" key="2">
    <source>
        <dbReference type="SAM" id="Phobius"/>
    </source>
</evidence>
<dbReference type="Pfam" id="PF24714">
    <property type="entry name" value="TOR1L1_N"/>
    <property type="match status" value="1"/>
</dbReference>
<keyword evidence="2" id="KW-0472">Membrane</keyword>
<dbReference type="AlphaFoldDB" id="A0AAN9NST2"/>
<feature type="region of interest" description="Disordered" evidence="1">
    <location>
        <begin position="356"/>
        <end position="401"/>
    </location>
</feature>
<feature type="compositionally biased region" description="Low complexity" evidence="1">
    <location>
        <begin position="381"/>
        <end position="401"/>
    </location>
</feature>
<feature type="domain" description="TORTIFOLIA1/SINE1-2 N-terminal" evidence="3">
    <location>
        <begin position="74"/>
        <end position="352"/>
    </location>
</feature>
<accession>A0AAN9NST2</accession>
<keyword evidence="2" id="KW-0812">Transmembrane</keyword>
<evidence type="ECO:0000256" key="1">
    <source>
        <dbReference type="SAM" id="MobiDB-lite"/>
    </source>
</evidence>
<protein>
    <recommendedName>
        <fullName evidence="3">TORTIFOLIA1/SINE1-2 N-terminal domain-containing protein</fullName>
    </recommendedName>
</protein>
<dbReference type="InterPro" id="IPR057600">
    <property type="entry name" value="TORTIFOLIA1/SINE1-2_N"/>
</dbReference>
<gene>
    <name evidence="4" type="ORF">VNO80_03247</name>
</gene>
<feature type="transmembrane region" description="Helical" evidence="2">
    <location>
        <begin position="20"/>
        <end position="38"/>
    </location>
</feature>
<keyword evidence="2" id="KW-1133">Transmembrane helix</keyword>
<dbReference type="Gene3D" id="1.25.10.10">
    <property type="entry name" value="Leucine-rich Repeat Variant"/>
    <property type="match status" value="1"/>
</dbReference>
<dbReference type="InterPro" id="IPR016024">
    <property type="entry name" value="ARM-type_fold"/>
</dbReference>
<evidence type="ECO:0000313" key="5">
    <source>
        <dbReference type="Proteomes" id="UP001374584"/>
    </source>
</evidence>
<dbReference type="InterPro" id="IPR011989">
    <property type="entry name" value="ARM-like"/>
</dbReference>
<dbReference type="SUPFAM" id="SSF48371">
    <property type="entry name" value="ARM repeat"/>
    <property type="match status" value="1"/>
</dbReference>
<evidence type="ECO:0000259" key="3">
    <source>
        <dbReference type="Pfam" id="PF24714"/>
    </source>
</evidence>
<feature type="compositionally biased region" description="Polar residues" evidence="1">
    <location>
        <begin position="365"/>
        <end position="374"/>
    </location>
</feature>
<reference evidence="4 5" key="1">
    <citation type="submission" date="2024-01" db="EMBL/GenBank/DDBJ databases">
        <title>The genomes of 5 underutilized Papilionoideae crops provide insights into root nodulation and disease resistanc.</title>
        <authorList>
            <person name="Jiang F."/>
        </authorList>
    </citation>
    <scope>NUCLEOTIDE SEQUENCE [LARGE SCALE GENOMIC DNA]</scope>
    <source>
        <strain evidence="4">JINMINGXINNONG_FW02</strain>
        <tissue evidence="4">Leaves</tissue>
    </source>
</reference>